<gene>
    <name evidence="3" type="ORF">CFK39_10260</name>
</gene>
<dbReference type="GO" id="GO:0019622">
    <property type="term" value="P:3-(3-hydroxy)phenylpropionate catabolic process"/>
    <property type="evidence" value="ECO:0007669"/>
    <property type="project" value="TreeGrafter"/>
</dbReference>
<dbReference type="KEGG" id="brv:CFK39_10260"/>
<dbReference type="Proteomes" id="UP000198398">
    <property type="component" value="Chromosome"/>
</dbReference>
<organism evidence="3 4">
    <name type="scientific">Brachybacterium avium</name>
    <dbReference type="NCBI Taxonomy" id="2017485"/>
    <lineage>
        <taxon>Bacteria</taxon>
        <taxon>Bacillati</taxon>
        <taxon>Actinomycetota</taxon>
        <taxon>Actinomycetes</taxon>
        <taxon>Micrococcales</taxon>
        <taxon>Dermabacteraceae</taxon>
        <taxon>Brachybacterium</taxon>
    </lineage>
</organism>
<proteinExistence type="predicted"/>
<dbReference type="InterPro" id="IPR002938">
    <property type="entry name" value="FAD-bd"/>
</dbReference>
<evidence type="ECO:0000256" key="1">
    <source>
        <dbReference type="ARBA" id="ARBA00023002"/>
    </source>
</evidence>
<dbReference type="InterPro" id="IPR036188">
    <property type="entry name" value="FAD/NAD-bd_sf"/>
</dbReference>
<dbReference type="GO" id="GO:0071949">
    <property type="term" value="F:FAD binding"/>
    <property type="evidence" value="ECO:0007669"/>
    <property type="project" value="InterPro"/>
</dbReference>
<dbReference type="Gene3D" id="3.30.70.2450">
    <property type="match status" value="1"/>
</dbReference>
<dbReference type="RefSeq" id="WP_089065370.1">
    <property type="nucleotide sequence ID" value="NZ_CP022316.1"/>
</dbReference>
<keyword evidence="4" id="KW-1185">Reference proteome</keyword>
<name>A0A220UDC1_9MICO</name>
<dbReference type="InterPro" id="IPR050631">
    <property type="entry name" value="PheA/TfdB_FAD_monoxygenase"/>
</dbReference>
<dbReference type="AlphaFoldDB" id="A0A220UDC1"/>
<dbReference type="Gene3D" id="3.50.50.60">
    <property type="entry name" value="FAD/NAD(P)-binding domain"/>
    <property type="match status" value="1"/>
</dbReference>
<dbReference type="SUPFAM" id="SSF51905">
    <property type="entry name" value="FAD/NAD(P)-binding domain"/>
    <property type="match status" value="1"/>
</dbReference>
<sequence>MTVPVEQDECAVLIVGAGPTGLLLACLLARRGVEVRVLERRTEAPVSSRAIGLHPPALRALAEIGLEREAVALGERIRVGRARCRDRELGSVDFARADPRHPYVLALPQTLTEDLLARRLAALAPSALRRGWQLTDLQESARTVALTARDSGGGSDTLQLRAGLVVGADGSRSRVRALLGITTAGRDYPDTYLMGDLSDPAGAGGGRAAVVHLEPGGVVESFPLPGDQRRWVVHTGRTGADPSPARLVALVRERTGTVLDPATITMLSAFTVRRRTARRLLSRHCVLLGDAAHEVSPIGGQGITLAWLDALDLAPLLARGTTGEGTGALSADPAWRRAERRIRRRARLAGAVAGANTVLGRPAGPRASMLRSLAVRGLLRSPLRRVLAWVYSMGWVRAG</sequence>
<dbReference type="OrthoDB" id="4246007at2"/>
<dbReference type="GO" id="GO:0008688">
    <property type="term" value="F:3-(3-hydroxyphenyl)propionate hydroxylase activity"/>
    <property type="evidence" value="ECO:0007669"/>
    <property type="project" value="TreeGrafter"/>
</dbReference>
<evidence type="ECO:0000313" key="3">
    <source>
        <dbReference type="EMBL" id="ASK66129.1"/>
    </source>
</evidence>
<protein>
    <recommendedName>
        <fullName evidence="2">FAD-binding domain-containing protein</fullName>
    </recommendedName>
</protein>
<feature type="domain" description="FAD-binding" evidence="2">
    <location>
        <begin position="9"/>
        <end position="329"/>
    </location>
</feature>
<evidence type="ECO:0000313" key="4">
    <source>
        <dbReference type="Proteomes" id="UP000198398"/>
    </source>
</evidence>
<keyword evidence="1" id="KW-0560">Oxidoreductase</keyword>
<evidence type="ECO:0000259" key="2">
    <source>
        <dbReference type="Pfam" id="PF01494"/>
    </source>
</evidence>
<dbReference type="PANTHER" id="PTHR43476:SF3">
    <property type="entry name" value="FAD-BINDING MONOOXYGENASE"/>
    <property type="match status" value="1"/>
</dbReference>
<dbReference type="PANTHER" id="PTHR43476">
    <property type="entry name" value="3-(3-HYDROXY-PHENYL)PROPIONATE/3-HYDROXYCINNAMIC ACID HYDROXYLASE"/>
    <property type="match status" value="1"/>
</dbReference>
<reference evidence="4" key="1">
    <citation type="submission" date="2017-07" db="EMBL/GenBank/DDBJ databases">
        <title>Brachybacterium sp. VR2415.</title>
        <authorList>
            <person name="Tak E.J."/>
            <person name="Bae J.-W."/>
        </authorList>
    </citation>
    <scope>NUCLEOTIDE SEQUENCE [LARGE SCALE GENOMIC DNA]</scope>
    <source>
        <strain evidence="4">VR2415</strain>
    </source>
</reference>
<dbReference type="PRINTS" id="PR00420">
    <property type="entry name" value="RNGMNOXGNASE"/>
</dbReference>
<dbReference type="EMBL" id="CP022316">
    <property type="protein sequence ID" value="ASK66129.1"/>
    <property type="molecule type" value="Genomic_DNA"/>
</dbReference>
<accession>A0A220UDC1</accession>
<dbReference type="Pfam" id="PF01494">
    <property type="entry name" value="FAD_binding_3"/>
    <property type="match status" value="1"/>
</dbReference>